<dbReference type="Proteomes" id="UP001218218">
    <property type="component" value="Unassembled WGS sequence"/>
</dbReference>
<sequence length="141" mass="14505">GGKYGTALQAASFLGILEAVTLLLHHGADPTVEGSKYGTALQAAAVTDLNELSTWSLCLSLDVRPRIVALLLEKGAASNVQGLGLVLTLRRYADMLPAGGRYGTALQAAVAMGVDKCAYAIFAEINLQGKSLKASLKGSGS</sequence>
<dbReference type="InterPro" id="IPR002110">
    <property type="entry name" value="Ankyrin_rpt"/>
</dbReference>
<dbReference type="SUPFAM" id="SSF48403">
    <property type="entry name" value="Ankyrin repeat"/>
    <property type="match status" value="1"/>
</dbReference>
<evidence type="ECO:0008006" key="4">
    <source>
        <dbReference type="Google" id="ProtNLM"/>
    </source>
</evidence>
<feature type="chain" id="PRO_5042111675" description="Ankyrin" evidence="1">
    <location>
        <begin position="20"/>
        <end position="141"/>
    </location>
</feature>
<dbReference type="InterPro" id="IPR036770">
    <property type="entry name" value="Ankyrin_rpt-contain_sf"/>
</dbReference>
<dbReference type="AlphaFoldDB" id="A0AAD7A785"/>
<protein>
    <recommendedName>
        <fullName evidence="4">Ankyrin</fullName>
    </recommendedName>
</protein>
<feature type="non-terminal residue" evidence="2">
    <location>
        <position position="141"/>
    </location>
</feature>
<gene>
    <name evidence="2" type="ORF">DFH08DRAFT_992446</name>
</gene>
<accession>A0AAD7A785</accession>
<feature type="non-terminal residue" evidence="2">
    <location>
        <position position="1"/>
    </location>
</feature>
<comment type="caution">
    <text evidence="2">The sequence shown here is derived from an EMBL/GenBank/DDBJ whole genome shotgun (WGS) entry which is preliminary data.</text>
</comment>
<evidence type="ECO:0000256" key="1">
    <source>
        <dbReference type="SAM" id="SignalP"/>
    </source>
</evidence>
<evidence type="ECO:0000313" key="3">
    <source>
        <dbReference type="Proteomes" id="UP001218218"/>
    </source>
</evidence>
<organism evidence="2 3">
    <name type="scientific">Mycena albidolilacea</name>
    <dbReference type="NCBI Taxonomy" id="1033008"/>
    <lineage>
        <taxon>Eukaryota</taxon>
        <taxon>Fungi</taxon>
        <taxon>Dikarya</taxon>
        <taxon>Basidiomycota</taxon>
        <taxon>Agaricomycotina</taxon>
        <taxon>Agaricomycetes</taxon>
        <taxon>Agaricomycetidae</taxon>
        <taxon>Agaricales</taxon>
        <taxon>Marasmiineae</taxon>
        <taxon>Mycenaceae</taxon>
        <taxon>Mycena</taxon>
    </lineage>
</organism>
<proteinExistence type="predicted"/>
<feature type="signal peptide" evidence="1">
    <location>
        <begin position="1"/>
        <end position="19"/>
    </location>
</feature>
<keyword evidence="1" id="KW-0732">Signal</keyword>
<dbReference type="Pfam" id="PF00023">
    <property type="entry name" value="Ank"/>
    <property type="match status" value="1"/>
</dbReference>
<dbReference type="EMBL" id="JARIHO010000013">
    <property type="protein sequence ID" value="KAJ7351207.1"/>
    <property type="molecule type" value="Genomic_DNA"/>
</dbReference>
<reference evidence="2" key="1">
    <citation type="submission" date="2023-03" db="EMBL/GenBank/DDBJ databases">
        <title>Massive genome expansion in bonnet fungi (Mycena s.s.) driven by repeated elements and novel gene families across ecological guilds.</title>
        <authorList>
            <consortium name="Lawrence Berkeley National Laboratory"/>
            <person name="Harder C.B."/>
            <person name="Miyauchi S."/>
            <person name="Viragh M."/>
            <person name="Kuo A."/>
            <person name="Thoen E."/>
            <person name="Andreopoulos B."/>
            <person name="Lu D."/>
            <person name="Skrede I."/>
            <person name="Drula E."/>
            <person name="Henrissat B."/>
            <person name="Morin E."/>
            <person name="Kohler A."/>
            <person name="Barry K."/>
            <person name="LaButti K."/>
            <person name="Morin E."/>
            <person name="Salamov A."/>
            <person name="Lipzen A."/>
            <person name="Mereny Z."/>
            <person name="Hegedus B."/>
            <person name="Baldrian P."/>
            <person name="Stursova M."/>
            <person name="Weitz H."/>
            <person name="Taylor A."/>
            <person name="Grigoriev I.V."/>
            <person name="Nagy L.G."/>
            <person name="Martin F."/>
            <person name="Kauserud H."/>
        </authorList>
    </citation>
    <scope>NUCLEOTIDE SEQUENCE</scope>
    <source>
        <strain evidence="2">CBHHK002</strain>
    </source>
</reference>
<dbReference type="Gene3D" id="1.25.40.20">
    <property type="entry name" value="Ankyrin repeat-containing domain"/>
    <property type="match status" value="1"/>
</dbReference>
<keyword evidence="3" id="KW-1185">Reference proteome</keyword>
<name>A0AAD7A785_9AGAR</name>
<evidence type="ECO:0000313" key="2">
    <source>
        <dbReference type="EMBL" id="KAJ7351207.1"/>
    </source>
</evidence>